<keyword evidence="5" id="KW-1185">Reference proteome</keyword>
<keyword evidence="4" id="KW-0969">Cilium</keyword>
<evidence type="ECO:0000313" key="5">
    <source>
        <dbReference type="Proteomes" id="UP001320209"/>
    </source>
</evidence>
<dbReference type="EMBL" id="AP025225">
    <property type="protein sequence ID" value="BDB96353.1"/>
    <property type="molecule type" value="Genomic_DNA"/>
</dbReference>
<evidence type="ECO:0000256" key="1">
    <source>
        <dbReference type="SAM" id="Coils"/>
    </source>
</evidence>
<keyword evidence="3" id="KW-0812">Transmembrane</keyword>
<protein>
    <submittedName>
        <fullName evidence="4">Flagellar motor protein MotA</fullName>
    </submittedName>
</protein>
<keyword evidence="3" id="KW-1133">Transmembrane helix</keyword>
<keyword evidence="4" id="KW-0282">Flagellum</keyword>
<sequence length="381" mass="42155">MYRTSRFLWQMVAFFCFVLGVAGALSSTFVEIFLANKYLNSFILFTFAIGVISAFTQLFRFSLEDRYFCGDIGNEPKKTALLYEIFSMKALHRIARSDADSAINRLGARIYSDRSMCRYMAGVMVFLGLIGTFWGLSRTVFMISGAISSLPTESGMEDFFVTLKKQLSSPLSGMGIAFSSSLLGVCGSVIVSFADLLVARAGSNFLRNAEEWILCDTKFAIEVPDVIGGAAASAVIESQMAKLVEENAKLAALHEKCAQQQNASYMAFIKLSEKIALLSDLMKGQHMLLNRIVEEQAKNRQIFEAIGDRLGETSLSEQVFVKEHLGNLGVVCHEILKSIREASRSTNEIIVGEMRILGKTMSLSSTRRDRENKTSSGREAK</sequence>
<dbReference type="RefSeq" id="WP_236864658.1">
    <property type="nucleotide sequence ID" value="NZ_AP025225.1"/>
</dbReference>
<gene>
    <name evidence="4" type="ORF">HYD_4860</name>
</gene>
<feature type="transmembrane region" description="Helical" evidence="3">
    <location>
        <begin position="7"/>
        <end position="26"/>
    </location>
</feature>
<keyword evidence="4" id="KW-0966">Cell projection</keyword>
<feature type="coiled-coil region" evidence="1">
    <location>
        <begin position="236"/>
        <end position="263"/>
    </location>
</feature>
<feature type="transmembrane region" description="Helical" evidence="3">
    <location>
        <begin position="38"/>
        <end position="59"/>
    </location>
</feature>
<name>A0ABM7V982_9PROT</name>
<keyword evidence="1" id="KW-0175">Coiled coil</keyword>
<accession>A0ABM7V982</accession>
<feature type="transmembrane region" description="Helical" evidence="3">
    <location>
        <begin position="119"/>
        <end position="136"/>
    </location>
</feature>
<keyword evidence="3" id="KW-0472">Membrane</keyword>
<evidence type="ECO:0000313" key="4">
    <source>
        <dbReference type="EMBL" id="BDB96353.1"/>
    </source>
</evidence>
<evidence type="ECO:0000256" key="3">
    <source>
        <dbReference type="SAM" id="Phobius"/>
    </source>
</evidence>
<feature type="transmembrane region" description="Helical" evidence="3">
    <location>
        <begin position="176"/>
        <end position="198"/>
    </location>
</feature>
<organism evidence="4 5">
    <name type="scientific">Candidatus Hydrogenosomobacter endosymbioticus</name>
    <dbReference type="NCBI Taxonomy" id="2558174"/>
    <lineage>
        <taxon>Bacteria</taxon>
        <taxon>Pseudomonadati</taxon>
        <taxon>Pseudomonadota</taxon>
        <taxon>Alphaproteobacteria</taxon>
        <taxon>Holosporales</taxon>
        <taxon>Holosporaceae</taxon>
        <taxon>Candidatus Hydrogenosomobacter</taxon>
    </lineage>
</organism>
<reference evidence="4" key="1">
    <citation type="submission" date="2021-10" db="EMBL/GenBank/DDBJ databases">
        <title>Genome Sequence of The Candidatus Hydrogeosomobacter endosymbioticus, an Intracellular Bacterial Symbiont of the Anaerobic Ciliate GW7.</title>
        <authorList>
            <person name="Shiohama Y."/>
            <person name="Shinzato N."/>
        </authorList>
    </citation>
    <scope>NUCLEOTIDE SEQUENCE [LARGE SCALE GENOMIC DNA]</scope>
    <source>
        <strain evidence="4">200920</strain>
    </source>
</reference>
<feature type="region of interest" description="Disordered" evidence="2">
    <location>
        <begin position="362"/>
        <end position="381"/>
    </location>
</feature>
<evidence type="ECO:0000256" key="2">
    <source>
        <dbReference type="SAM" id="MobiDB-lite"/>
    </source>
</evidence>
<feature type="compositionally biased region" description="Basic and acidic residues" evidence="2">
    <location>
        <begin position="366"/>
        <end position="381"/>
    </location>
</feature>
<proteinExistence type="predicted"/>
<dbReference type="Proteomes" id="UP001320209">
    <property type="component" value="Chromosome"/>
</dbReference>